<name>A0ABT5EUE6_9BACT</name>
<keyword evidence="4" id="KW-1185">Reference proteome</keyword>
<evidence type="ECO:0000313" key="4">
    <source>
        <dbReference type="Proteomes" id="UP001221411"/>
    </source>
</evidence>
<feature type="region of interest" description="Disordered" evidence="1">
    <location>
        <begin position="35"/>
        <end position="62"/>
    </location>
</feature>
<evidence type="ECO:0000256" key="2">
    <source>
        <dbReference type="SAM" id="Phobius"/>
    </source>
</evidence>
<feature type="transmembrane region" description="Helical" evidence="2">
    <location>
        <begin position="12"/>
        <end position="31"/>
    </location>
</feature>
<reference evidence="3 4" key="1">
    <citation type="submission" date="2022-11" db="EMBL/GenBank/DDBJ databases">
        <title>Minimal conservation of predation-associated metabolite biosynthetic gene clusters underscores biosynthetic potential of Myxococcota including descriptions for ten novel species: Archangium lansinium sp. nov., Myxococcus landrumus sp. nov., Nannocystis bai.</title>
        <authorList>
            <person name="Ahearne A."/>
            <person name="Stevens C."/>
            <person name="Dowd S."/>
        </authorList>
    </citation>
    <scope>NUCLEOTIDE SEQUENCE [LARGE SCALE GENOMIC DNA]</scope>
    <source>
        <strain evidence="3 4">RJM3</strain>
    </source>
</reference>
<keyword evidence="2" id="KW-0812">Transmembrane</keyword>
<comment type="caution">
    <text evidence="3">The sequence shown here is derived from an EMBL/GenBank/DDBJ whole genome shotgun (WGS) entry which is preliminary data.</text>
</comment>
<gene>
    <name evidence="3" type="ORF">POL67_23775</name>
</gene>
<sequence>MKGSPERTGKIVRLAAAVLFVPAFGGGVWVGRTMLERRPPATETETKPKTRSEHAAEEADRQDLAVCRERVAVRSGARRAPSDPAAPPGDVQEDAGKRVASVEELQAESAQCRKSEVLASAEVCVAAARQYRALLSLPQNGRWCGPKSRAADLIEENFERCAVLADVPADFRSNDLTKEQASLVAEAIRIHKTLPEEELLRRLKEFVWTCTETPKSTTEPEAPGPL</sequence>
<dbReference type="RefSeq" id="WP_271920813.1">
    <property type="nucleotide sequence ID" value="NZ_JAQNDO010000001.1"/>
</dbReference>
<keyword evidence="2" id="KW-1133">Transmembrane helix</keyword>
<evidence type="ECO:0000256" key="1">
    <source>
        <dbReference type="SAM" id="MobiDB-lite"/>
    </source>
</evidence>
<proteinExistence type="predicted"/>
<dbReference type="Proteomes" id="UP001221411">
    <property type="component" value="Unassembled WGS sequence"/>
</dbReference>
<feature type="region of interest" description="Disordered" evidence="1">
    <location>
        <begin position="74"/>
        <end position="102"/>
    </location>
</feature>
<evidence type="ECO:0000313" key="3">
    <source>
        <dbReference type="EMBL" id="MDC0744371.1"/>
    </source>
</evidence>
<keyword evidence="2" id="KW-0472">Membrane</keyword>
<organism evidence="3 4">
    <name type="scientific">Polyangium mundeleinium</name>
    <dbReference type="NCBI Taxonomy" id="2995306"/>
    <lineage>
        <taxon>Bacteria</taxon>
        <taxon>Pseudomonadati</taxon>
        <taxon>Myxococcota</taxon>
        <taxon>Polyangia</taxon>
        <taxon>Polyangiales</taxon>
        <taxon>Polyangiaceae</taxon>
        <taxon>Polyangium</taxon>
    </lineage>
</organism>
<protein>
    <submittedName>
        <fullName evidence="3">Uncharacterized protein</fullName>
    </submittedName>
</protein>
<accession>A0ABT5EUE6</accession>
<dbReference type="EMBL" id="JAQNDO010000001">
    <property type="protein sequence ID" value="MDC0744371.1"/>
    <property type="molecule type" value="Genomic_DNA"/>
</dbReference>